<reference evidence="8" key="2">
    <citation type="submission" date="2015-03" db="EMBL/GenBank/DDBJ databases">
        <authorList>
            <person name="Gallagher L.A."/>
            <person name="Hayden H.S."/>
            <person name="Weiss E.J."/>
            <person name="Hager K.R."/>
            <person name="Ramage E."/>
            <person name="Radey M.R."/>
            <person name="Bydalek R."/>
            <person name="Manoil C."/>
            <person name="Miller S.I."/>
            <person name="Brittnacher M.J."/>
        </authorList>
    </citation>
    <scope>NUCLEOTIDE SEQUENCE [LARGE SCALE GENOMIC DNA]</scope>
    <source>
        <strain evidence="8">AB5075-UW</strain>
    </source>
</reference>
<evidence type="ECO:0000313" key="5">
    <source>
        <dbReference type="EMBL" id="MQR51485.1"/>
    </source>
</evidence>
<proteinExistence type="predicted"/>
<evidence type="ECO:0000313" key="12">
    <source>
        <dbReference type="Proteomes" id="UP000461234"/>
    </source>
</evidence>
<evidence type="ECO:0000313" key="8">
    <source>
        <dbReference type="Proteomes" id="UP000032746"/>
    </source>
</evidence>
<reference evidence="7 11" key="5">
    <citation type="submission" date="2018-10" db="EMBL/GenBank/DDBJ databases">
        <title>GWAS and RNA-Seq identify cryptic mechanisms of antimicrobial resistance in Acinetobacter baumannii.</title>
        <authorList>
            <person name="Sahl J.W."/>
        </authorList>
    </citation>
    <scope>NUCLEOTIDE SEQUENCE [LARGE SCALE GENOMIC DNA]</scope>
    <source>
        <strain evidence="7 11">TG28175</strain>
    </source>
</reference>
<dbReference type="EMBL" id="JACSVK010000170">
    <property type="protein sequence ID" value="MBD0222057.1"/>
    <property type="molecule type" value="Genomic_DNA"/>
</dbReference>
<dbReference type="Proteomes" id="UP000634608">
    <property type="component" value="Unassembled WGS sequence"/>
</dbReference>
<accession>A0A0B9XMY1</accession>
<reference evidence="5 12" key="6">
    <citation type="submission" date="2019-10" db="EMBL/GenBank/DDBJ databases">
        <title>Genetic environment of the oxa23 gene and comparative analysis of carbapenem resistant Acinetobacter baumannii isolates belonging to global clone 1, lineage 2 recovered in a burns hospital outbreak in 2012-2013.</title>
        <authorList>
            <person name="Douraghi M."/>
            <person name="Aris P."/>
            <person name="Kenyon J."/>
            <person name="Hamidian M."/>
        </authorList>
    </citation>
    <scope>NUCLEOTIDE SEQUENCE [LARGE SCALE GENOMIC DNA]</scope>
    <source>
        <strain evidence="5 12">ABS103</strain>
    </source>
</reference>
<dbReference type="EMBL" id="CP008706">
    <property type="protein sequence ID" value="AKA30497.1"/>
    <property type="molecule type" value="Genomic_DNA"/>
</dbReference>
<evidence type="ECO:0000313" key="6">
    <source>
        <dbReference type="EMBL" id="PQL85041.1"/>
    </source>
</evidence>
<dbReference type="EMBL" id="LLGC01000179">
    <property type="protein sequence ID" value="KQE03506.1"/>
    <property type="molecule type" value="Genomic_DNA"/>
</dbReference>
<dbReference type="Proteomes" id="UP000032746">
    <property type="component" value="Chromosome"/>
</dbReference>
<evidence type="ECO:0000313" key="9">
    <source>
        <dbReference type="Proteomes" id="UP000051449"/>
    </source>
</evidence>
<dbReference type="Proteomes" id="UP000461234">
    <property type="component" value="Unassembled WGS sequence"/>
</dbReference>
<sequence length="74" mass="8564">MSEFDMAYFDVKLFISKRTTGFIYKGLFIEIDESNVFAYTVFENENCSEELCGFLSMKDAIEYVDEVKAESKEG</sequence>
<evidence type="ECO:0000313" key="10">
    <source>
        <dbReference type="Proteomes" id="UP000233757"/>
    </source>
</evidence>
<organism evidence="1 8">
    <name type="scientific">Acinetobacter baumannii</name>
    <dbReference type="NCBI Taxonomy" id="470"/>
    <lineage>
        <taxon>Bacteria</taxon>
        <taxon>Pseudomonadati</taxon>
        <taxon>Pseudomonadota</taxon>
        <taxon>Gammaproteobacteria</taxon>
        <taxon>Moraxellales</taxon>
        <taxon>Moraxellaceae</taxon>
        <taxon>Acinetobacter</taxon>
        <taxon>Acinetobacter calcoaceticus/baumannii complex</taxon>
    </lineage>
</organism>
<evidence type="ECO:0000313" key="3">
    <source>
        <dbReference type="EMBL" id="KQE07338.1"/>
    </source>
</evidence>
<dbReference type="EMBL" id="LLGC01000126">
    <property type="protein sequence ID" value="KQE07338.1"/>
    <property type="molecule type" value="Genomic_DNA"/>
</dbReference>
<evidence type="ECO:0000313" key="7">
    <source>
        <dbReference type="EMBL" id="RSR64407.1"/>
    </source>
</evidence>
<reference evidence="4" key="7">
    <citation type="submission" date="2020-08" db="EMBL/GenBank/DDBJ databases">
        <title>Diversity of carbapenem-resistant Acinetobacter baumannii and bacteriophage-mediated spread of the Oxa23 carbapenemase.</title>
        <authorList>
            <person name="Abouelfetouh A."/>
            <person name="Mattock J."/>
            <person name="Turner D."/>
            <person name="Li E."/>
            <person name="Evans B.A."/>
        </authorList>
    </citation>
    <scope>NUCLEOTIDE SEQUENCE</scope>
    <source>
        <strain evidence="4">A86</strain>
    </source>
</reference>
<dbReference type="Proteomes" id="UP000280073">
    <property type="component" value="Unassembled WGS sequence"/>
</dbReference>
<dbReference type="Proteomes" id="UP000051449">
    <property type="component" value="Unassembled WGS sequence"/>
</dbReference>
<dbReference type="AlphaFoldDB" id="A0A0B9XMY1"/>
<dbReference type="EMBL" id="PHJU02000009">
    <property type="protein sequence ID" value="PQL85041.1"/>
    <property type="molecule type" value="Genomic_DNA"/>
</dbReference>
<name>A0A0B9XMY1_ACIBA</name>
<evidence type="ECO:0000313" key="4">
    <source>
        <dbReference type="EMBL" id="MBD0222057.1"/>
    </source>
</evidence>
<protein>
    <submittedName>
        <fullName evidence="1">Uncharacterized protein</fullName>
    </submittedName>
</protein>
<dbReference type="PATRIC" id="fig|470.1334.peg.2836"/>
<dbReference type="EMBL" id="RFDI01000001">
    <property type="protein sequence ID" value="RSR64407.1"/>
    <property type="molecule type" value="Genomic_DNA"/>
</dbReference>
<evidence type="ECO:0000313" key="2">
    <source>
        <dbReference type="EMBL" id="KQE03506.1"/>
    </source>
</evidence>
<reference evidence="6 10" key="4">
    <citation type="submission" date="2018-02" db="EMBL/GenBank/DDBJ databases">
        <title>Acinetobacter baumanii whole genome sequence.</title>
        <authorList>
            <person name="Qasim Z.J."/>
        </authorList>
    </citation>
    <scope>NUCLEOTIDE SEQUENCE [LARGE SCALE GENOMIC DNA]</scope>
    <source>
        <strain evidence="6 10">ZQ8</strain>
    </source>
</reference>
<evidence type="ECO:0000313" key="11">
    <source>
        <dbReference type="Proteomes" id="UP000280073"/>
    </source>
</evidence>
<dbReference type="RefSeq" id="WP_001288394.1">
    <property type="nucleotide sequence ID" value="NZ_CAJHFC010000004.1"/>
</dbReference>
<dbReference type="EMBL" id="WIOC01000042">
    <property type="protein sequence ID" value="MQR51485.1"/>
    <property type="molecule type" value="Genomic_DNA"/>
</dbReference>
<evidence type="ECO:0000313" key="1">
    <source>
        <dbReference type="EMBL" id="AKA30497.1"/>
    </source>
</evidence>
<reference evidence="2 9" key="3">
    <citation type="submission" date="2015-10" db="EMBL/GenBank/DDBJ databases">
        <title>The utility of whole genome sequencing in characterizing Acinetobacter epidemiology and analyzing hospital outbreaks.</title>
        <authorList>
            <person name="Ozer E.A."/>
            <person name="Fitzpatrick M.A."/>
            <person name="Hauser A.R."/>
        </authorList>
    </citation>
    <scope>NUCLEOTIDE SEQUENCE [LARGE SCALE GENOMIC DNA]</scope>
    <source>
        <strain evidence="2 9">ABBL072</strain>
    </source>
</reference>
<reference evidence="1 8" key="1">
    <citation type="journal article" date="2015" name="J. Bacteriol.">
        <title>Resources for Genetic and Genomic Analysis of Emerging Pathogen Acinetobacter baumannii.</title>
        <authorList>
            <person name="Gallagher L.A."/>
            <person name="Ramage E."/>
            <person name="Weiss E.J."/>
            <person name="Radey M."/>
            <person name="Hayden H.S."/>
            <person name="Held K.G."/>
            <person name="Huse H.K."/>
            <person name="Zurawski D.V."/>
            <person name="Brittnacher M.J."/>
            <person name="Manoil C."/>
        </authorList>
    </citation>
    <scope>NUCLEOTIDE SEQUENCE [LARGE SCALE GENOMIC DNA]</scope>
    <source>
        <strain evidence="1 8">AB5075-UW</strain>
    </source>
</reference>
<dbReference type="Proteomes" id="UP000233757">
    <property type="component" value="Unassembled WGS sequence"/>
</dbReference>
<gene>
    <name evidence="1" type="ORF">ABUW_0734</name>
    <name evidence="3" type="ORF">APD33_02560</name>
    <name evidence="2" type="ORF">APD33_12890</name>
    <name evidence="6" type="ORF">CV954_003405</name>
    <name evidence="7" type="ORF">EA686_00025</name>
    <name evidence="5" type="ORF">F2P40_19525</name>
    <name evidence="4" type="ORF">IAG11_19550</name>
</gene>